<evidence type="ECO:0000256" key="8">
    <source>
        <dbReference type="ARBA" id="ARBA00067318"/>
    </source>
</evidence>
<dbReference type="KEGG" id="dci:103512290"/>
<feature type="region of interest" description="Disordered" evidence="9">
    <location>
        <begin position="1223"/>
        <end position="1290"/>
    </location>
</feature>
<dbReference type="InterPro" id="IPR041106">
    <property type="entry name" value="XRN1_D2_D3"/>
</dbReference>
<accession>A0A1S4EFA5</accession>
<keyword evidence="2" id="KW-0963">Cytoplasm</keyword>
<dbReference type="Pfam" id="PF03159">
    <property type="entry name" value="XRN_N"/>
    <property type="match status" value="1"/>
</dbReference>
<dbReference type="InterPro" id="IPR027073">
    <property type="entry name" value="5_3_exoribonuclease"/>
</dbReference>
<dbReference type="GO" id="GO:0005634">
    <property type="term" value="C:nucleus"/>
    <property type="evidence" value="ECO:0007669"/>
    <property type="project" value="TreeGrafter"/>
</dbReference>
<dbReference type="RefSeq" id="XP_017300828.1">
    <property type="nucleotide sequence ID" value="XM_017445339.2"/>
</dbReference>
<comment type="similarity">
    <text evidence="7">Belongs to the 5'-3' exonuclease family.</text>
</comment>
<gene>
    <name evidence="16" type="primary">LOC103512290</name>
</gene>
<dbReference type="GO" id="GO:0003723">
    <property type="term" value="F:RNA binding"/>
    <property type="evidence" value="ECO:0007669"/>
    <property type="project" value="UniProtKB-KW"/>
</dbReference>
<dbReference type="FunFam" id="1.25.40.1050:FF:000001">
    <property type="entry name" value="5'-3' exoribonuclease 1"/>
    <property type="match status" value="1"/>
</dbReference>
<evidence type="ECO:0000256" key="3">
    <source>
        <dbReference type="ARBA" id="ARBA00022722"/>
    </source>
</evidence>
<dbReference type="Pfam" id="PF18129">
    <property type="entry name" value="SH3_12"/>
    <property type="match status" value="1"/>
</dbReference>
<dbReference type="Proteomes" id="UP000079169">
    <property type="component" value="Unplaced"/>
</dbReference>
<dbReference type="Gene3D" id="1.25.40.1050">
    <property type="match status" value="1"/>
</dbReference>
<feature type="region of interest" description="Disordered" evidence="9">
    <location>
        <begin position="1766"/>
        <end position="1810"/>
    </location>
</feature>
<keyword evidence="6" id="KW-0694">RNA-binding</keyword>
<dbReference type="GeneID" id="103512290"/>
<dbReference type="GO" id="GO:0005737">
    <property type="term" value="C:cytoplasm"/>
    <property type="evidence" value="ECO:0007669"/>
    <property type="project" value="UniProtKB-SubCell"/>
</dbReference>
<dbReference type="InterPro" id="IPR041385">
    <property type="entry name" value="SH3_12"/>
</dbReference>
<evidence type="ECO:0000256" key="6">
    <source>
        <dbReference type="ARBA" id="ARBA00022884"/>
    </source>
</evidence>
<feature type="region of interest" description="Disordered" evidence="9">
    <location>
        <begin position="1855"/>
        <end position="1874"/>
    </location>
</feature>
<evidence type="ECO:0000256" key="7">
    <source>
        <dbReference type="ARBA" id="ARBA00038299"/>
    </source>
</evidence>
<dbReference type="GO" id="GO:0016075">
    <property type="term" value="P:rRNA catabolic process"/>
    <property type="evidence" value="ECO:0007669"/>
    <property type="project" value="TreeGrafter"/>
</dbReference>
<dbReference type="InterPro" id="IPR004859">
    <property type="entry name" value="Xrn1_N"/>
</dbReference>
<evidence type="ECO:0000256" key="4">
    <source>
        <dbReference type="ARBA" id="ARBA00022801"/>
    </source>
</evidence>
<feature type="compositionally biased region" description="Polar residues" evidence="9">
    <location>
        <begin position="1898"/>
        <end position="1920"/>
    </location>
</feature>
<dbReference type="InterPro" id="IPR047007">
    <property type="entry name" value="XRN1_D1_sf"/>
</dbReference>
<feature type="region of interest" description="Disordered" evidence="9">
    <location>
        <begin position="1884"/>
        <end position="1950"/>
    </location>
</feature>
<keyword evidence="5" id="KW-0269">Exonuclease</keyword>
<feature type="compositionally biased region" description="Low complexity" evidence="9">
    <location>
        <begin position="1886"/>
        <end position="1897"/>
    </location>
</feature>
<dbReference type="InterPro" id="IPR041412">
    <property type="entry name" value="Xrn1_helical"/>
</dbReference>
<comment type="subcellular location">
    <subcellularLocation>
        <location evidence="1">Cytoplasm</location>
    </subcellularLocation>
</comment>
<evidence type="ECO:0000259" key="11">
    <source>
        <dbReference type="Pfam" id="PF17846"/>
    </source>
</evidence>
<feature type="domain" description="5'-3' exoribonuclease 1 SH3-like" evidence="12">
    <location>
        <begin position="1086"/>
        <end position="1155"/>
    </location>
</feature>
<proteinExistence type="inferred from homology"/>
<protein>
    <recommendedName>
        <fullName evidence="8">5'-3' exoribonuclease 1</fullName>
    </recommendedName>
</protein>
<feature type="domain" description="Xrn1 helical" evidence="11">
    <location>
        <begin position="281"/>
        <end position="613"/>
    </location>
</feature>
<dbReference type="PANTHER" id="PTHR12341:SF7">
    <property type="entry name" value="5'-3' EXORIBONUCLEASE 1"/>
    <property type="match status" value="1"/>
</dbReference>
<feature type="compositionally biased region" description="Polar residues" evidence="9">
    <location>
        <begin position="1794"/>
        <end position="1807"/>
    </location>
</feature>
<feature type="domain" description="Exoribonuclease Xrn1 D2/D3" evidence="14">
    <location>
        <begin position="840"/>
        <end position="1058"/>
    </location>
</feature>
<feature type="compositionally biased region" description="Polar residues" evidence="9">
    <location>
        <begin position="1278"/>
        <end position="1289"/>
    </location>
</feature>
<evidence type="ECO:0000256" key="1">
    <source>
        <dbReference type="ARBA" id="ARBA00004496"/>
    </source>
</evidence>
<dbReference type="InterPro" id="IPR040992">
    <property type="entry name" value="XRN1_D1"/>
</dbReference>
<dbReference type="Gene3D" id="2.170.260.40">
    <property type="match status" value="1"/>
</dbReference>
<dbReference type="PANTHER" id="PTHR12341">
    <property type="entry name" value="5'-&gt;3' EXORIBONUCLEASE"/>
    <property type="match status" value="1"/>
</dbReference>
<keyword evidence="4" id="KW-0378">Hydrolase</keyword>
<dbReference type="Gene3D" id="3.40.50.12390">
    <property type="match status" value="1"/>
</dbReference>
<feature type="domain" description="5'-3' exoribonuclease 1 D1" evidence="13">
    <location>
        <begin position="652"/>
        <end position="794"/>
    </location>
</feature>
<dbReference type="InterPro" id="IPR047008">
    <property type="entry name" value="XRN1_SH3_sf"/>
</dbReference>
<feature type="region of interest" description="Disordered" evidence="9">
    <location>
        <begin position="1419"/>
        <end position="1441"/>
    </location>
</feature>
<dbReference type="Pfam" id="PF18334">
    <property type="entry name" value="XRN1_D2_D3"/>
    <property type="match status" value="1"/>
</dbReference>
<dbReference type="PaxDb" id="121845-A0A1S4EFA5"/>
<evidence type="ECO:0000259" key="12">
    <source>
        <dbReference type="Pfam" id="PF18129"/>
    </source>
</evidence>
<evidence type="ECO:0000256" key="2">
    <source>
        <dbReference type="ARBA" id="ARBA00022490"/>
    </source>
</evidence>
<feature type="region of interest" description="Disordered" evidence="9">
    <location>
        <begin position="2030"/>
        <end position="2092"/>
    </location>
</feature>
<dbReference type="Pfam" id="PF17846">
    <property type="entry name" value="XRN_M"/>
    <property type="match status" value="1"/>
</dbReference>
<keyword evidence="15" id="KW-1185">Reference proteome</keyword>
<dbReference type="STRING" id="121845.A0A1S4EFA5"/>
<dbReference type="GO" id="GO:0004534">
    <property type="term" value="F:5'-3' RNA exonuclease activity"/>
    <property type="evidence" value="ECO:0007669"/>
    <property type="project" value="UniProtKB-ARBA"/>
</dbReference>
<dbReference type="GO" id="GO:0000956">
    <property type="term" value="P:nuclear-transcribed mRNA catabolic process"/>
    <property type="evidence" value="ECO:0007669"/>
    <property type="project" value="TreeGrafter"/>
</dbReference>
<feature type="compositionally biased region" description="Low complexity" evidence="9">
    <location>
        <begin position="1223"/>
        <end position="1244"/>
    </location>
</feature>
<dbReference type="Pfam" id="PF18332">
    <property type="entry name" value="XRN1_D1"/>
    <property type="match status" value="1"/>
</dbReference>
<name>A0A1S4EFA5_DIACI</name>
<feature type="compositionally biased region" description="Polar residues" evidence="9">
    <location>
        <begin position="1863"/>
        <end position="1874"/>
    </location>
</feature>
<evidence type="ECO:0000259" key="13">
    <source>
        <dbReference type="Pfam" id="PF18332"/>
    </source>
</evidence>
<dbReference type="Gene3D" id="2.30.30.750">
    <property type="match status" value="1"/>
</dbReference>
<dbReference type="FunFam" id="3.40.50.12390:FF:000002">
    <property type="entry name" value="5'-3' exoribonuclease 1"/>
    <property type="match status" value="1"/>
</dbReference>
<keyword evidence="3" id="KW-0540">Nuclease</keyword>
<organism evidence="15 16">
    <name type="scientific">Diaphorina citri</name>
    <name type="common">Asian citrus psyllid</name>
    <dbReference type="NCBI Taxonomy" id="121845"/>
    <lineage>
        <taxon>Eukaryota</taxon>
        <taxon>Metazoa</taxon>
        <taxon>Ecdysozoa</taxon>
        <taxon>Arthropoda</taxon>
        <taxon>Hexapoda</taxon>
        <taxon>Insecta</taxon>
        <taxon>Pterygota</taxon>
        <taxon>Neoptera</taxon>
        <taxon>Paraneoptera</taxon>
        <taxon>Hemiptera</taxon>
        <taxon>Sternorrhyncha</taxon>
        <taxon>Psylloidea</taxon>
        <taxon>Psyllidae</taxon>
        <taxon>Diaphorininae</taxon>
        <taxon>Diaphorina</taxon>
    </lineage>
</organism>
<evidence type="ECO:0000259" key="14">
    <source>
        <dbReference type="Pfam" id="PF18334"/>
    </source>
</evidence>
<dbReference type="CDD" id="cd18673">
    <property type="entry name" value="PIN_XRN1-2-like"/>
    <property type="match status" value="1"/>
</dbReference>
<evidence type="ECO:0000256" key="5">
    <source>
        <dbReference type="ARBA" id="ARBA00022839"/>
    </source>
</evidence>
<sequence>MGVPKFFRYISERYPCLSEVVREYQIPEFDNLYLDMNGIIHNCSHPNDNDPHFRITEKQIFQDIFHYIEILFRMIQPKKLFFMAIDGVAPRAKMNQQRGRRFRSAKEAEEAEVLEQKAKEKGERLPTEKRFDSNCITPGTPFMCRLHQQLRYFVKLKITTDKLWKDVCVILSGHETPGEGEHKIMDYIRYMKSKPDYNPNMRHCLYGLDADLIMLGLCTHEPYFSLLREEVKFNTKSNKGGSQIVTPEETKFFLLHLSLMRDYLELEFGKLKEPGVLSFPFSIENIIDDWVLMGFLIGNDFIPNLPDLHIINGALPLLYKVYQEVLPTLDGYINEGGYLNLKRFEKFLTKLASFDFEQFREKYADIQYLEGKMGKKFSDVFHKEKSKEMDPDLAALIKATDDDYDDGTEEVLNYANYEEYYYSDEDEEWRTNFFSEFGQHKTDYYHYKLDYAKVTNEVLRDQAECYIRAIQWNLHYYYNGCVSWSWYYPHHYAPYISDIKDFSHLNLKYEMGEPFLPFQQLLAVLPAASKELLPEPYQNLMTLENSPILEYYPEEFATDLNGKKQDWEAVVLIPFIDEVKLIKAMDAVEHLLTDEERSRNRHGPMLVYTYSNVNLGTALAPDYFPAINENHAVEKPLYRDDIYVHPNKLRKGLCQDVNLKLYVTHFPTLKHVQFTHKIENAKVKVFQQPSRNESIIIVQDKVQVPSLKQVADQILGKTIFINYPHLIEIRVQAVATKDSRISFDKNSGPVFERAAKDMQDAFQLSKKSITDGYYTKLGVDIGNTEVLVYGQPVESRKYFFGPRGKVTQQRTFIRSTVTYAYQSAVLNLQQARESLEYKTIDEIFYPGCQCFALSNPHYGSGGCVISTVKEENSFIKLSFKVQQEPDLSDLVHLQDDTVYNYLPSYTVASKLSISPLLLSRFTGSIFIIDSTEEGAKRHNIGLNIKFSRKNEEVVGFTRRDETTKKWFYTEQVVTLIKNYMKQFPEVFGFLKDHSSDDIYLRDDVFPHQGEQRVAQIVSWLKEQPHAKAEVRPCGAAVVDAKVVSLIEHAVDTCEKVEKQITLFVKPNKLYIPKPTLDKLCPDPDTKFKLFDRVVNIRDCYTVPLGYRGTIIGIVQGETSYDAMYDVVFDKPFPHGVKIRCSESRGYRMPAQAMINLSYGERLCGNSNPHVKNINVMQSRGERNTNYAQVTRQPQRTTFYKENAPLVNSNLQVTSPYHVKVSRCNSQQSSVSQSPSSTMISQQSSPFNVKPTEKTEPPPPHKLNQVNTSSAPKEKPRTSEQNQIKSNGNEQKVIINKEERCIFSNATYSIPTTQNSELFSTGGMSFFGYPNLLDIPENKNKLLTGEITANKMETKPEKATCPQDKEVEEITNGTQTITMNDLYQSANKRSENGFNIPSISDLIKQNNITAKTDYPTTSTFPEVKYTNSPSDNGGRTATPDTSFTTKLTNLFNRSSSNDTEAENTFKRAISAMVQQSPHLLEKNKELNTPSGGELSFEEKHSMAAKSKNETTPTIKTEMRKIISSSDYQGLEEEEEEEVMIIEIKEDLQQQQTVEPEQNKQAVSTDPFKEFLCKLKVNSQAHNAIQVDTKSIPTIDQLENPSDININTITADTINDFFVEASRRQALSQKINVNTEVDTNSKHIVPNTHIRKPSNESSGVNASDMLKKMLNIESTSPSQADPAMSTRTLVHVNQEPVEQIQKPMSAFTVVKPTTTAGDQDKTKVMPKNALLSSLKNKPQALNPCVPSFIPPQVQKQHIDKIKPLVSQFPPHPDQLAQPGDDVTSLIRPQPGPVRGHTNSSDLSRSTNAQPRGIPILGSQAAMYNPSVPYQQQQQYQYYYNQQQPMYYPQQVAYPPPVQVYPNSLPGRTSQSTQSTGQIIHSQTYYSHQNQVQTQQAPQQSLWHSQPGAYQNRTSTSQFQPYQQARHPQYSKPPHPILNASSQPVPPDTTEDLEERADSYLAKLLRLTRAHNLGAPDYTFSMDASKLYVATVRICHPHSDIVVRGKPCAKKADSVEICARRAFNELTQIYPTAPNTKSASDVTRAETKTAVAAQPAPQNTEVDQTDKNTAAAAEKKEKKAPRIAAKFKTPLNLKN</sequence>
<feature type="domain" description="Xrn1 N-terminal" evidence="10">
    <location>
        <begin position="1"/>
        <end position="230"/>
    </location>
</feature>
<feature type="region of interest" description="Disordered" evidence="9">
    <location>
        <begin position="1179"/>
        <end position="1202"/>
    </location>
</feature>
<evidence type="ECO:0000313" key="15">
    <source>
        <dbReference type="Proteomes" id="UP000079169"/>
    </source>
</evidence>
<reference evidence="16" key="1">
    <citation type="submission" date="2025-08" db="UniProtKB">
        <authorList>
            <consortium name="RefSeq"/>
        </authorList>
    </citation>
    <scope>IDENTIFICATION</scope>
</reference>
<evidence type="ECO:0000259" key="10">
    <source>
        <dbReference type="Pfam" id="PF03159"/>
    </source>
</evidence>
<evidence type="ECO:0000256" key="9">
    <source>
        <dbReference type="SAM" id="MobiDB-lite"/>
    </source>
</evidence>
<evidence type="ECO:0000313" key="16">
    <source>
        <dbReference type="RefSeq" id="XP_017300828.1"/>
    </source>
</evidence>